<keyword evidence="2" id="KW-0812">Transmembrane</keyword>
<reference evidence="5" key="1">
    <citation type="journal article" date="2018" name="Gigascience">
        <title>Genome assembly of the Pink Ipe (Handroanthus impetiginosus, Bignoniaceae), a highly valued, ecologically keystone Neotropical timber forest tree.</title>
        <authorList>
            <person name="Silva-Junior O.B."/>
            <person name="Grattapaglia D."/>
            <person name="Novaes E."/>
            <person name="Collevatti R.G."/>
        </authorList>
    </citation>
    <scope>NUCLEOTIDE SEQUENCE [LARGE SCALE GENOMIC DNA]</scope>
    <source>
        <strain evidence="5">cv. UFG-1</strain>
    </source>
</reference>
<feature type="chain" id="PRO_5013849756" description="Non-specific serine/threonine protein kinase" evidence="3">
    <location>
        <begin position="26"/>
        <end position="190"/>
    </location>
</feature>
<keyword evidence="2" id="KW-1133">Transmembrane helix</keyword>
<dbReference type="Proteomes" id="UP000231279">
    <property type="component" value="Unassembled WGS sequence"/>
</dbReference>
<dbReference type="PANTHER" id="PTHR36721:SF15">
    <property type="entry name" value="EN_SPM-LIKE TRANSPOSON PROTEIN"/>
    <property type="match status" value="1"/>
</dbReference>
<evidence type="ECO:0000256" key="2">
    <source>
        <dbReference type="SAM" id="Phobius"/>
    </source>
</evidence>
<protein>
    <recommendedName>
        <fullName evidence="6">Non-specific serine/threonine protein kinase</fullName>
    </recommendedName>
</protein>
<feature type="compositionally biased region" description="Pro residues" evidence="1">
    <location>
        <begin position="61"/>
        <end position="93"/>
    </location>
</feature>
<dbReference type="STRING" id="429701.A0A2G9HBZ7"/>
<evidence type="ECO:0000313" key="4">
    <source>
        <dbReference type="EMBL" id="PIN15042.1"/>
    </source>
</evidence>
<sequence>MASIIQHHSLTLVFAFLLIARRAFSADSPESSPSPSPLLQPGDVSPSPATPSPSPTLHDSPPAPSSPSPSPAIPNSPPAPPPSDLAPNSPSPAPSSGEDDTDYSENKRSPSPSPAPAVVGDINHEDQSNAGNLETKDDSSGGMSGGQKAGVTVGVIAAACVVGFGALVYKKRQENIRRAQYGYAARREFL</sequence>
<dbReference type="EMBL" id="NKXS01002161">
    <property type="protein sequence ID" value="PIN15042.1"/>
    <property type="molecule type" value="Genomic_DNA"/>
</dbReference>
<evidence type="ECO:0000256" key="3">
    <source>
        <dbReference type="SAM" id="SignalP"/>
    </source>
</evidence>
<dbReference type="OrthoDB" id="784725at2759"/>
<keyword evidence="5" id="KW-1185">Reference proteome</keyword>
<dbReference type="PANTHER" id="PTHR36721">
    <property type="entry name" value="PROLINE-RICH FAMILY PROTEIN"/>
    <property type="match status" value="1"/>
</dbReference>
<evidence type="ECO:0000313" key="5">
    <source>
        <dbReference type="Proteomes" id="UP000231279"/>
    </source>
</evidence>
<feature type="region of interest" description="Disordered" evidence="1">
    <location>
        <begin position="25"/>
        <end position="147"/>
    </location>
</feature>
<evidence type="ECO:0008006" key="6">
    <source>
        <dbReference type="Google" id="ProtNLM"/>
    </source>
</evidence>
<gene>
    <name evidence="4" type="ORF">CDL12_12305</name>
</gene>
<comment type="caution">
    <text evidence="4">The sequence shown here is derived from an EMBL/GenBank/DDBJ whole genome shotgun (WGS) entry which is preliminary data.</text>
</comment>
<accession>A0A2G9HBZ7</accession>
<dbReference type="AlphaFoldDB" id="A0A2G9HBZ7"/>
<organism evidence="4 5">
    <name type="scientific">Handroanthus impetiginosus</name>
    <dbReference type="NCBI Taxonomy" id="429701"/>
    <lineage>
        <taxon>Eukaryota</taxon>
        <taxon>Viridiplantae</taxon>
        <taxon>Streptophyta</taxon>
        <taxon>Embryophyta</taxon>
        <taxon>Tracheophyta</taxon>
        <taxon>Spermatophyta</taxon>
        <taxon>Magnoliopsida</taxon>
        <taxon>eudicotyledons</taxon>
        <taxon>Gunneridae</taxon>
        <taxon>Pentapetalae</taxon>
        <taxon>asterids</taxon>
        <taxon>lamiids</taxon>
        <taxon>Lamiales</taxon>
        <taxon>Bignoniaceae</taxon>
        <taxon>Crescentiina</taxon>
        <taxon>Tabebuia alliance</taxon>
        <taxon>Handroanthus</taxon>
    </lineage>
</organism>
<keyword evidence="3" id="KW-0732">Signal</keyword>
<proteinExistence type="predicted"/>
<evidence type="ECO:0000256" key="1">
    <source>
        <dbReference type="SAM" id="MobiDB-lite"/>
    </source>
</evidence>
<feature type="signal peptide" evidence="3">
    <location>
        <begin position="1"/>
        <end position="25"/>
    </location>
</feature>
<name>A0A2G9HBZ7_9LAMI</name>
<feature type="transmembrane region" description="Helical" evidence="2">
    <location>
        <begin position="149"/>
        <end position="169"/>
    </location>
</feature>
<keyword evidence="2" id="KW-0472">Membrane</keyword>